<name>A0A0D3JIH4_EMIH1</name>
<proteinExistence type="inferred from homology"/>
<evidence type="ECO:0000256" key="2">
    <source>
        <dbReference type="PIRSR" id="PIRSR603782-1"/>
    </source>
</evidence>
<accession>A0A0D3JIH4</accession>
<dbReference type="HOGENOM" id="CLU_1646868_0_0_1"/>
<dbReference type="SUPFAM" id="SSF52833">
    <property type="entry name" value="Thioredoxin-like"/>
    <property type="match status" value="1"/>
</dbReference>
<feature type="binding site" evidence="2">
    <location>
        <position position="116"/>
    </location>
    <ligand>
        <name>Cu cation</name>
        <dbReference type="ChEBI" id="CHEBI:23378"/>
    </ligand>
</feature>
<dbReference type="KEGG" id="ehx:EMIHUDRAFT_239853"/>
<dbReference type="AlphaFoldDB" id="A0A0D3JIH4"/>
<feature type="disulfide bond" description="Redox-active" evidence="3">
    <location>
        <begin position="112"/>
        <end position="116"/>
    </location>
</feature>
<dbReference type="Pfam" id="PF02630">
    <property type="entry name" value="SCO1-SenC"/>
    <property type="match status" value="1"/>
</dbReference>
<dbReference type="Gene3D" id="3.40.30.10">
    <property type="entry name" value="Glutaredoxin"/>
    <property type="match status" value="1"/>
</dbReference>
<dbReference type="PANTHER" id="PTHR12151:SF25">
    <property type="entry name" value="LINALOOL DEHYDRATASE_ISOMERASE DOMAIN-CONTAINING PROTEIN"/>
    <property type="match status" value="1"/>
</dbReference>
<dbReference type="InterPro" id="IPR036249">
    <property type="entry name" value="Thioredoxin-like_sf"/>
</dbReference>
<evidence type="ECO:0000256" key="4">
    <source>
        <dbReference type="SAM" id="MobiDB-lite"/>
    </source>
</evidence>
<reference evidence="6" key="1">
    <citation type="journal article" date="2013" name="Nature">
        <title>Pan genome of the phytoplankton Emiliania underpins its global distribution.</title>
        <authorList>
            <person name="Read B.A."/>
            <person name="Kegel J."/>
            <person name="Klute M.J."/>
            <person name="Kuo A."/>
            <person name="Lefebvre S.C."/>
            <person name="Maumus F."/>
            <person name="Mayer C."/>
            <person name="Miller J."/>
            <person name="Monier A."/>
            <person name="Salamov A."/>
            <person name="Young J."/>
            <person name="Aguilar M."/>
            <person name="Claverie J.M."/>
            <person name="Frickenhaus S."/>
            <person name="Gonzalez K."/>
            <person name="Herman E.K."/>
            <person name="Lin Y.C."/>
            <person name="Napier J."/>
            <person name="Ogata H."/>
            <person name="Sarno A.F."/>
            <person name="Shmutz J."/>
            <person name="Schroeder D."/>
            <person name="de Vargas C."/>
            <person name="Verret F."/>
            <person name="von Dassow P."/>
            <person name="Valentin K."/>
            <person name="Van de Peer Y."/>
            <person name="Wheeler G."/>
            <person name="Dacks J.B."/>
            <person name="Delwiche C.F."/>
            <person name="Dyhrman S.T."/>
            <person name="Glockner G."/>
            <person name="John U."/>
            <person name="Richards T."/>
            <person name="Worden A.Z."/>
            <person name="Zhang X."/>
            <person name="Grigoriev I.V."/>
            <person name="Allen A.E."/>
            <person name="Bidle K."/>
            <person name="Borodovsky M."/>
            <person name="Bowler C."/>
            <person name="Brownlee C."/>
            <person name="Cock J.M."/>
            <person name="Elias M."/>
            <person name="Gladyshev V.N."/>
            <person name="Groth M."/>
            <person name="Guda C."/>
            <person name="Hadaegh A."/>
            <person name="Iglesias-Rodriguez M.D."/>
            <person name="Jenkins J."/>
            <person name="Jones B.M."/>
            <person name="Lawson T."/>
            <person name="Leese F."/>
            <person name="Lindquist E."/>
            <person name="Lobanov A."/>
            <person name="Lomsadze A."/>
            <person name="Malik S.B."/>
            <person name="Marsh M.E."/>
            <person name="Mackinder L."/>
            <person name="Mock T."/>
            <person name="Mueller-Roeber B."/>
            <person name="Pagarete A."/>
            <person name="Parker M."/>
            <person name="Probert I."/>
            <person name="Quesneville H."/>
            <person name="Raines C."/>
            <person name="Rensing S.A."/>
            <person name="Riano-Pachon D.M."/>
            <person name="Richier S."/>
            <person name="Rokitta S."/>
            <person name="Shiraiwa Y."/>
            <person name="Soanes D.M."/>
            <person name="van der Giezen M."/>
            <person name="Wahlund T.M."/>
            <person name="Williams B."/>
            <person name="Wilson W."/>
            <person name="Wolfe G."/>
            <person name="Wurch L.L."/>
        </authorList>
    </citation>
    <scope>NUCLEOTIDE SEQUENCE</scope>
</reference>
<keyword evidence="3" id="KW-1015">Disulfide bond</keyword>
<evidence type="ECO:0000256" key="1">
    <source>
        <dbReference type="ARBA" id="ARBA00010996"/>
    </source>
</evidence>
<dbReference type="PaxDb" id="2903-EOD23309"/>
<dbReference type="PANTHER" id="PTHR12151">
    <property type="entry name" value="ELECTRON TRANSPORT PROTIN SCO1/SENC FAMILY MEMBER"/>
    <property type="match status" value="1"/>
</dbReference>
<comment type="similarity">
    <text evidence="1">Belongs to the SCO1/2 family.</text>
</comment>
<dbReference type="RefSeq" id="XP_005775738.1">
    <property type="nucleotide sequence ID" value="XM_005775681.1"/>
</dbReference>
<protein>
    <submittedName>
        <fullName evidence="5">Uncharacterized protein</fullName>
    </submittedName>
</protein>
<sequence>MLRARSLRLCRPPLAAFRLLSSAAGPSAPSPSASAARRAMRSPVTWLSAAATLGVLYAGYEWQYQRQLHRQRAAGRPDLGGPWSLVGVDGQRVTSEQLQGQWVLLYFGFTKCPDICPQEMDKLTAVLRSLDGKGQRAPKLPPIPAKPVEIALPPAPGKARA</sequence>
<dbReference type="EnsemblProtists" id="EOD23309">
    <property type="protein sequence ID" value="EOD23309"/>
    <property type="gene ID" value="EMIHUDRAFT_239853"/>
</dbReference>
<dbReference type="GeneID" id="17268854"/>
<dbReference type="Proteomes" id="UP000013827">
    <property type="component" value="Unassembled WGS sequence"/>
</dbReference>
<dbReference type="InterPro" id="IPR003782">
    <property type="entry name" value="SCO1/SenC"/>
</dbReference>
<evidence type="ECO:0000313" key="6">
    <source>
        <dbReference type="Proteomes" id="UP000013827"/>
    </source>
</evidence>
<keyword evidence="6" id="KW-1185">Reference proteome</keyword>
<dbReference type="GO" id="GO:0046872">
    <property type="term" value="F:metal ion binding"/>
    <property type="evidence" value="ECO:0007669"/>
    <property type="project" value="UniProtKB-KW"/>
</dbReference>
<dbReference type="CDD" id="cd02968">
    <property type="entry name" value="SCO"/>
    <property type="match status" value="1"/>
</dbReference>
<reference evidence="5" key="2">
    <citation type="submission" date="2024-10" db="UniProtKB">
        <authorList>
            <consortium name="EnsemblProtists"/>
        </authorList>
    </citation>
    <scope>IDENTIFICATION</scope>
</reference>
<evidence type="ECO:0000256" key="3">
    <source>
        <dbReference type="PIRSR" id="PIRSR603782-2"/>
    </source>
</evidence>
<keyword evidence="2" id="KW-0186">Copper</keyword>
<evidence type="ECO:0000313" key="5">
    <source>
        <dbReference type="EnsemblProtists" id="EOD23309"/>
    </source>
</evidence>
<feature type="binding site" evidence="2">
    <location>
        <position position="112"/>
    </location>
    <ligand>
        <name>Cu cation</name>
        <dbReference type="ChEBI" id="CHEBI:23378"/>
    </ligand>
</feature>
<organism evidence="5 6">
    <name type="scientific">Emiliania huxleyi (strain CCMP1516)</name>
    <dbReference type="NCBI Taxonomy" id="280463"/>
    <lineage>
        <taxon>Eukaryota</taxon>
        <taxon>Haptista</taxon>
        <taxon>Haptophyta</taxon>
        <taxon>Prymnesiophyceae</taxon>
        <taxon>Isochrysidales</taxon>
        <taxon>Noelaerhabdaceae</taxon>
        <taxon>Emiliania</taxon>
    </lineage>
</organism>
<keyword evidence="2" id="KW-0479">Metal-binding</keyword>
<feature type="region of interest" description="Disordered" evidence="4">
    <location>
        <begin position="134"/>
        <end position="161"/>
    </location>
</feature>
<dbReference type="eggNOG" id="KOG2792">
    <property type="taxonomic scope" value="Eukaryota"/>
</dbReference>
<dbReference type="STRING" id="2903.R1ER02"/>